<sequence>MTYYVILPRSMDGDAEIVGQSCTYDGAVALVDRHSQNSQGWNVRQSYEITQSLPRLEAEARSVLRTVFLPFDMDQDLQAMAFRANMSRNDVMVAAIRTAVDGLKTGSLKINARGKVVKVRKASA</sequence>
<protein>
    <submittedName>
        <fullName evidence="1">Uncharacterized protein</fullName>
    </submittedName>
</protein>
<keyword evidence="2" id="KW-1185">Reference proteome</keyword>
<gene>
    <name evidence="1" type="ORF">KABACHOK_01310</name>
</gene>
<reference evidence="1" key="1">
    <citation type="submission" date="2022-05" db="EMBL/GenBank/DDBJ databases">
        <authorList>
            <person name="Friedrich I."/>
            <person name="Poehlein A."/>
            <person name="Schneider D."/>
            <person name="Hertel R."/>
            <person name="Daniel R."/>
        </authorList>
    </citation>
    <scope>NUCLEOTIDE SEQUENCE</scope>
</reference>
<evidence type="ECO:0000313" key="1">
    <source>
        <dbReference type="EMBL" id="USN13967.1"/>
    </source>
</evidence>
<name>A0A9E7MPX9_9CAUD</name>
<organism evidence="1 2">
    <name type="scientific">Brevundimonas phage vB_BpoS-Kabachok</name>
    <dbReference type="NCBI Taxonomy" id="2948600"/>
    <lineage>
        <taxon>Viruses</taxon>
        <taxon>Duplodnaviria</taxon>
        <taxon>Heunggongvirae</taxon>
        <taxon>Uroviricota</taxon>
        <taxon>Caudoviricetes</taxon>
        <taxon>Jeanschmidtviridae</taxon>
        <taxon>Marchewkavirus</taxon>
        <taxon>Marchewkavirus kabachok</taxon>
    </lineage>
</organism>
<dbReference type="Proteomes" id="UP001056685">
    <property type="component" value="Segment"/>
</dbReference>
<dbReference type="EMBL" id="ON529852">
    <property type="protein sequence ID" value="USN13967.1"/>
    <property type="molecule type" value="Genomic_DNA"/>
</dbReference>
<proteinExistence type="predicted"/>
<evidence type="ECO:0000313" key="2">
    <source>
        <dbReference type="Proteomes" id="UP001056685"/>
    </source>
</evidence>
<accession>A0A9E7MPX9</accession>